<organism evidence="3 4">
    <name type="scientific">Halorussus caseinilyticus</name>
    <dbReference type="NCBI Taxonomy" id="3034025"/>
    <lineage>
        <taxon>Archaea</taxon>
        <taxon>Methanobacteriati</taxon>
        <taxon>Methanobacteriota</taxon>
        <taxon>Stenosarchaea group</taxon>
        <taxon>Halobacteria</taxon>
        <taxon>Halobacteriales</taxon>
        <taxon>Haladaptataceae</taxon>
        <taxon>Halorussus</taxon>
    </lineage>
</organism>
<accession>A0ABD5WKT3</accession>
<keyword evidence="4" id="KW-1185">Reference proteome</keyword>
<dbReference type="RefSeq" id="WP_276281871.1">
    <property type="nucleotide sequence ID" value="NZ_CP119809.1"/>
</dbReference>
<feature type="transmembrane region" description="Helical" evidence="1">
    <location>
        <begin position="20"/>
        <end position="41"/>
    </location>
</feature>
<evidence type="ECO:0000256" key="1">
    <source>
        <dbReference type="SAM" id="Phobius"/>
    </source>
</evidence>
<comment type="caution">
    <text evidence="3">The sequence shown here is derived from an EMBL/GenBank/DDBJ whole genome shotgun (WGS) entry which is preliminary data.</text>
</comment>
<gene>
    <name evidence="3" type="ORF">ACFQJ6_09335</name>
</gene>
<dbReference type="AlphaFoldDB" id="A0ABD5WKT3"/>
<proteinExistence type="predicted"/>
<evidence type="ECO:0000313" key="3">
    <source>
        <dbReference type="EMBL" id="MFC7080285.1"/>
    </source>
</evidence>
<feature type="domain" description="DUF7847" evidence="2">
    <location>
        <begin position="1"/>
        <end position="267"/>
    </location>
</feature>
<dbReference type="EMBL" id="JBHSZH010000005">
    <property type="protein sequence ID" value="MFC7080285.1"/>
    <property type="molecule type" value="Genomic_DNA"/>
</dbReference>
<sequence>MGAISAFSTAAGTLKRNGVLVVAAFVALLVNALPSGVVALLPASVGPFVSLPVSGLVLLAVPFLLGGLLSMAAEGLDGVTRLGTFVEGGKEYYLSILGALLLFAVVMTAITTIFVIGIAVVGVFVLGMGTSGLGGSVASPGAGIAAFALVGLLVGLGTMLPLFFLQFYAPAIVVSDLGVVASFKRSAGLVRRNFVSTLGYTALTMLVGLVAGVAGIFVTILGGLGGSLSATPSEFGVGMVALGGVLSLVVSAVVSAFGTTYQVAFYADCLDSLE</sequence>
<dbReference type="GeneID" id="79303100"/>
<name>A0ABD5WKT3_9EURY</name>
<evidence type="ECO:0000313" key="4">
    <source>
        <dbReference type="Proteomes" id="UP001596407"/>
    </source>
</evidence>
<feature type="transmembrane region" description="Helical" evidence="1">
    <location>
        <begin position="137"/>
        <end position="157"/>
    </location>
</feature>
<keyword evidence="1" id="KW-1133">Transmembrane helix</keyword>
<keyword evidence="1" id="KW-0472">Membrane</keyword>
<feature type="transmembrane region" description="Helical" evidence="1">
    <location>
        <begin position="92"/>
        <end position="125"/>
    </location>
</feature>
<feature type="transmembrane region" description="Helical" evidence="1">
    <location>
        <begin position="195"/>
        <end position="223"/>
    </location>
</feature>
<reference evidence="3 4" key="1">
    <citation type="journal article" date="2019" name="Int. J. Syst. Evol. Microbiol.">
        <title>The Global Catalogue of Microorganisms (GCM) 10K type strain sequencing project: providing services to taxonomists for standard genome sequencing and annotation.</title>
        <authorList>
            <consortium name="The Broad Institute Genomics Platform"/>
            <consortium name="The Broad Institute Genome Sequencing Center for Infectious Disease"/>
            <person name="Wu L."/>
            <person name="Ma J."/>
        </authorList>
    </citation>
    <scope>NUCLEOTIDE SEQUENCE [LARGE SCALE GENOMIC DNA]</scope>
    <source>
        <strain evidence="3 4">DT72</strain>
    </source>
</reference>
<feature type="transmembrane region" description="Helical" evidence="1">
    <location>
        <begin position="48"/>
        <end position="72"/>
    </location>
</feature>
<keyword evidence="1" id="KW-0812">Transmembrane</keyword>
<dbReference type="Pfam" id="PF25231">
    <property type="entry name" value="DUF7847"/>
    <property type="match status" value="1"/>
</dbReference>
<dbReference type="Proteomes" id="UP001596407">
    <property type="component" value="Unassembled WGS sequence"/>
</dbReference>
<protein>
    <recommendedName>
        <fullName evidence="2">DUF7847 domain-containing protein</fullName>
    </recommendedName>
</protein>
<dbReference type="InterPro" id="IPR057169">
    <property type="entry name" value="DUF7847"/>
</dbReference>
<feature type="transmembrane region" description="Helical" evidence="1">
    <location>
        <begin position="235"/>
        <end position="257"/>
    </location>
</feature>
<evidence type="ECO:0000259" key="2">
    <source>
        <dbReference type="Pfam" id="PF25231"/>
    </source>
</evidence>